<accession>A0A2N0ZB22</accession>
<comment type="caution">
    <text evidence="1">The sequence shown here is derived from an EMBL/GenBank/DDBJ whole genome shotgun (WGS) entry which is preliminary data.</text>
</comment>
<protein>
    <submittedName>
        <fullName evidence="1">DUF4158 domain-containing protein</fullName>
    </submittedName>
</protein>
<evidence type="ECO:0000313" key="2">
    <source>
        <dbReference type="Proteomes" id="UP000233343"/>
    </source>
</evidence>
<proteinExistence type="predicted"/>
<dbReference type="GeneID" id="87620457"/>
<dbReference type="AlphaFoldDB" id="A0A2N0ZB22"/>
<gene>
    <name evidence="1" type="ORF">CWS20_22645</name>
</gene>
<evidence type="ECO:0000313" key="1">
    <source>
        <dbReference type="EMBL" id="PKG26706.1"/>
    </source>
</evidence>
<keyword evidence="2" id="KW-1185">Reference proteome</keyword>
<dbReference type="EMBL" id="PISD01000060">
    <property type="protein sequence ID" value="PKG26706.1"/>
    <property type="molecule type" value="Genomic_DNA"/>
</dbReference>
<dbReference type="RefSeq" id="WP_016201446.1">
    <property type="nucleotide sequence ID" value="NZ_JARMMB010000021.1"/>
</dbReference>
<reference evidence="1 2" key="1">
    <citation type="journal article" date="2010" name="Int. J. Syst. Evol. Microbiol.">
        <title>Bacillus horneckiae sp. nov., isolated from a spacecraft-assembly clean room.</title>
        <authorList>
            <person name="Vaishampayan P."/>
            <person name="Probst A."/>
            <person name="Krishnamurthi S."/>
            <person name="Ghosh S."/>
            <person name="Osman S."/>
            <person name="McDowall A."/>
            <person name="Ruckmani A."/>
            <person name="Mayilraj S."/>
            <person name="Venkateswaran K."/>
        </authorList>
    </citation>
    <scope>NUCLEOTIDE SEQUENCE [LARGE SCALE GENOMIC DNA]</scope>
    <source>
        <strain evidence="2">1PO1SC</strain>
    </source>
</reference>
<sequence>MIDTMNKLAYSKDEPADLVNVAIEELIHQKYELPIYNTLKDAANDVRKRSYRMIYHNLLNENQKESVNQLFEVSEGSTNSPWNQLKEDAKRATLSHLELSLLAEIG</sequence>
<name>A0A2N0ZB22_9BACI</name>
<organism evidence="1 2">
    <name type="scientific">Cytobacillus horneckiae</name>
    <dbReference type="NCBI Taxonomy" id="549687"/>
    <lineage>
        <taxon>Bacteria</taxon>
        <taxon>Bacillati</taxon>
        <taxon>Bacillota</taxon>
        <taxon>Bacilli</taxon>
        <taxon>Bacillales</taxon>
        <taxon>Bacillaceae</taxon>
        <taxon>Cytobacillus</taxon>
    </lineage>
</organism>
<dbReference type="Proteomes" id="UP000233343">
    <property type="component" value="Unassembled WGS sequence"/>
</dbReference>